<feature type="compositionally biased region" description="Basic and acidic residues" evidence="1">
    <location>
        <begin position="110"/>
        <end position="119"/>
    </location>
</feature>
<dbReference type="PANTHER" id="PTHR22938">
    <property type="entry name" value="ZINC FINGER PROTEIN 598"/>
    <property type="match status" value="1"/>
</dbReference>
<dbReference type="Pfam" id="PF23208">
    <property type="entry name" value="zf_C2H2_ZNF598"/>
    <property type="match status" value="1"/>
</dbReference>
<organism evidence="4 5">
    <name type="scientific">Operophtera brumata</name>
    <name type="common">Winter moth</name>
    <name type="synonym">Phalaena brumata</name>
    <dbReference type="NCBI Taxonomy" id="104452"/>
    <lineage>
        <taxon>Eukaryota</taxon>
        <taxon>Metazoa</taxon>
        <taxon>Ecdysozoa</taxon>
        <taxon>Arthropoda</taxon>
        <taxon>Hexapoda</taxon>
        <taxon>Insecta</taxon>
        <taxon>Pterygota</taxon>
        <taxon>Neoptera</taxon>
        <taxon>Endopterygota</taxon>
        <taxon>Lepidoptera</taxon>
        <taxon>Glossata</taxon>
        <taxon>Ditrysia</taxon>
        <taxon>Geometroidea</taxon>
        <taxon>Geometridae</taxon>
        <taxon>Larentiinae</taxon>
        <taxon>Operophtera</taxon>
    </lineage>
</organism>
<dbReference type="PANTHER" id="PTHR22938:SF0">
    <property type="entry name" value="E3 UBIQUITIN-PROTEIN LIGASE ZNF598"/>
    <property type="match status" value="1"/>
</dbReference>
<feature type="non-terminal residue" evidence="4">
    <location>
        <position position="1"/>
    </location>
</feature>
<dbReference type="GO" id="GO:0016567">
    <property type="term" value="P:protein ubiquitination"/>
    <property type="evidence" value="ECO:0007669"/>
    <property type="project" value="TreeGrafter"/>
</dbReference>
<dbReference type="AlphaFoldDB" id="A0A0L7KIQ8"/>
<reference evidence="4 5" key="1">
    <citation type="journal article" date="2015" name="Genome Biol. Evol.">
        <title>The genome of winter moth (Operophtera brumata) provides a genomic perspective on sexual dimorphism and phenology.</title>
        <authorList>
            <person name="Derks M.F."/>
            <person name="Smit S."/>
            <person name="Salis L."/>
            <person name="Schijlen E."/>
            <person name="Bossers A."/>
            <person name="Mateman C."/>
            <person name="Pijl A.S."/>
            <person name="de Ridder D."/>
            <person name="Groenen M.A."/>
            <person name="Visser M.E."/>
            <person name="Megens H.J."/>
        </authorList>
    </citation>
    <scope>NUCLEOTIDE SEQUENCE [LARGE SCALE GENOMIC DNA]</scope>
    <source>
        <strain evidence="4">WM2013NL</strain>
        <tissue evidence="4">Head and thorax</tissue>
    </source>
</reference>
<feature type="non-terminal residue" evidence="4">
    <location>
        <position position="439"/>
    </location>
</feature>
<feature type="compositionally biased region" description="Polar residues" evidence="1">
    <location>
        <begin position="150"/>
        <end position="164"/>
    </location>
</feature>
<dbReference type="GO" id="GO:0072344">
    <property type="term" value="P:rescue of stalled ribosome"/>
    <property type="evidence" value="ECO:0007669"/>
    <property type="project" value="InterPro"/>
</dbReference>
<dbReference type="EMBL" id="JTDY01009611">
    <property type="protein sequence ID" value="KOB63223.1"/>
    <property type="molecule type" value="Genomic_DNA"/>
</dbReference>
<feature type="region of interest" description="Disordered" evidence="1">
    <location>
        <begin position="1"/>
        <end position="206"/>
    </location>
</feature>
<evidence type="ECO:0000313" key="5">
    <source>
        <dbReference type="Proteomes" id="UP000037510"/>
    </source>
</evidence>
<dbReference type="InterPro" id="IPR044288">
    <property type="entry name" value="ZNF598/HEL2"/>
</dbReference>
<feature type="domain" description="ZNF598 C2H2 zinc finger" evidence="3">
    <location>
        <begin position="407"/>
        <end position="433"/>
    </location>
</feature>
<dbReference type="InterPro" id="IPR057634">
    <property type="entry name" value="PAH_ZNF598/HEL2"/>
</dbReference>
<feature type="region of interest" description="Disordered" evidence="1">
    <location>
        <begin position="243"/>
        <end position="296"/>
    </location>
</feature>
<protein>
    <submittedName>
        <fullName evidence="4">Uncharacterized protein</fullName>
    </submittedName>
</protein>
<sequence>QPASASNFRLSQTSAHRAVPPRRPLSDDEYSHDDEYPSLAHAKDDHPSLGARTTQPPKVAMINKEEMQAMKGTPAPAQRKKPQTASSEAFPALSAAAAPSNPPQWIKISKSKEKQKPIKPDPPSPREPSFNPVADFPGLPVNKAKPKKQASLQPAKNPFTQQPIRATPNPFALTEAKPTKKEKKKNSSKKENIISEPTAPLVQVNGLDKKYARDPSLTEANLNNNNELVDRKFKTIETVPAAANTEKNRNTGNGDFSFATKEFPSLNPKAKNSPIPQPKEYPRENKKIPNGNTPPGFKPRPACDGMMFTNSSGQMFSVPVHTYIPPPDFEQRNHSLVKKFAVALGGAAAVDNFKVASRAFRDSIISAQEFYEHCQTAMGPQLDSVFTDLVALLPDIAKQQELVVGRDLDLEICPTCGQVVAPNDRIAHDTVHWPALAPR</sequence>
<dbReference type="Pfam" id="PF23202">
    <property type="entry name" value="PAH_ZNF598"/>
    <property type="match status" value="1"/>
</dbReference>
<evidence type="ECO:0000256" key="1">
    <source>
        <dbReference type="SAM" id="MobiDB-lite"/>
    </source>
</evidence>
<accession>A0A0L7KIQ8</accession>
<name>A0A0L7KIQ8_OPEBR</name>
<dbReference type="GO" id="GO:0061630">
    <property type="term" value="F:ubiquitin protein ligase activity"/>
    <property type="evidence" value="ECO:0007669"/>
    <property type="project" value="InterPro"/>
</dbReference>
<keyword evidence="5" id="KW-1185">Reference proteome</keyword>
<dbReference type="GO" id="GO:0043022">
    <property type="term" value="F:ribosome binding"/>
    <property type="evidence" value="ECO:0007669"/>
    <property type="project" value="TreeGrafter"/>
</dbReference>
<feature type="compositionally biased region" description="Low complexity" evidence="1">
    <location>
        <begin position="85"/>
        <end position="99"/>
    </location>
</feature>
<comment type="caution">
    <text evidence="4">The sequence shown here is derived from an EMBL/GenBank/DDBJ whole genome shotgun (WGS) entry which is preliminary data.</text>
</comment>
<gene>
    <name evidence="4" type="ORF">OBRU01_22981</name>
</gene>
<evidence type="ECO:0000259" key="2">
    <source>
        <dbReference type="Pfam" id="PF23202"/>
    </source>
</evidence>
<evidence type="ECO:0000259" key="3">
    <source>
        <dbReference type="Pfam" id="PF23208"/>
    </source>
</evidence>
<evidence type="ECO:0000313" key="4">
    <source>
        <dbReference type="EMBL" id="KOB63223.1"/>
    </source>
</evidence>
<feature type="domain" description="ZNF598/HEL2 PAH" evidence="2">
    <location>
        <begin position="330"/>
        <end position="403"/>
    </location>
</feature>
<dbReference type="Proteomes" id="UP000037510">
    <property type="component" value="Unassembled WGS sequence"/>
</dbReference>
<feature type="compositionally biased region" description="Polar residues" evidence="1">
    <location>
        <begin position="1"/>
        <end position="15"/>
    </location>
</feature>
<dbReference type="STRING" id="104452.A0A0L7KIQ8"/>
<dbReference type="InterPro" id="IPR059042">
    <property type="entry name" value="Znf_C2H2_ZNF598"/>
</dbReference>
<proteinExistence type="predicted"/>